<accession>A0A4Y3VII4</accession>
<organism evidence="1 2">
    <name type="scientific">Streptomyces spinoverrucosus</name>
    <dbReference type="NCBI Taxonomy" id="284043"/>
    <lineage>
        <taxon>Bacteria</taxon>
        <taxon>Bacillati</taxon>
        <taxon>Actinomycetota</taxon>
        <taxon>Actinomycetes</taxon>
        <taxon>Kitasatosporales</taxon>
        <taxon>Streptomycetaceae</taxon>
        <taxon>Streptomyces</taxon>
    </lineage>
</organism>
<name>A0A4Y3VII4_9ACTN</name>
<comment type="caution">
    <text evidence="1">The sequence shown here is derived from an EMBL/GenBank/DDBJ whole genome shotgun (WGS) entry which is preliminary data.</text>
</comment>
<reference evidence="1 2" key="1">
    <citation type="submission" date="2019-06" db="EMBL/GenBank/DDBJ databases">
        <title>Whole genome shotgun sequence of Streptomyces spinoverrucosus NBRC 14228.</title>
        <authorList>
            <person name="Hosoyama A."/>
            <person name="Uohara A."/>
            <person name="Ohji S."/>
            <person name="Ichikawa N."/>
        </authorList>
    </citation>
    <scope>NUCLEOTIDE SEQUENCE [LARGE SCALE GENOMIC DNA]</scope>
    <source>
        <strain evidence="1 2">NBRC 14228</strain>
    </source>
</reference>
<protein>
    <submittedName>
        <fullName evidence="1">Uncharacterized protein</fullName>
    </submittedName>
</protein>
<evidence type="ECO:0000313" key="2">
    <source>
        <dbReference type="Proteomes" id="UP000317881"/>
    </source>
</evidence>
<dbReference type="EMBL" id="BJND01000026">
    <property type="protein sequence ID" value="GEC06343.1"/>
    <property type="molecule type" value="Genomic_DNA"/>
</dbReference>
<dbReference type="Proteomes" id="UP000317881">
    <property type="component" value="Unassembled WGS sequence"/>
</dbReference>
<evidence type="ECO:0000313" key="1">
    <source>
        <dbReference type="EMBL" id="GEC06343.1"/>
    </source>
</evidence>
<dbReference type="AlphaFoldDB" id="A0A4Y3VII4"/>
<sequence length="113" mass="10495">MPMTVGAAGRGDRVGGAVDGFGVGLGVGVVRVGDGDAVDVGVGVGVAVVGSGGDAGAVVVDAGPAGRVPPSASASVGPQPVSSAARVRATGAVALVDLLRTRATVLVAPRLSA</sequence>
<proteinExistence type="predicted"/>
<keyword evidence="2" id="KW-1185">Reference proteome</keyword>
<gene>
    <name evidence="1" type="ORF">SSP24_39980</name>
</gene>